<name>A0AAU7F5X0_9NEIS</name>
<keyword evidence="7 9" id="KW-1133">Transmembrane helix</keyword>
<dbReference type="GO" id="GO:0015031">
    <property type="term" value="P:protein transport"/>
    <property type="evidence" value="ECO:0007669"/>
    <property type="project" value="UniProtKB-KW"/>
</dbReference>
<proteinExistence type="predicted"/>
<evidence type="ECO:0000256" key="6">
    <source>
        <dbReference type="ARBA" id="ARBA00022927"/>
    </source>
</evidence>
<keyword evidence="4" id="KW-0997">Cell inner membrane</keyword>
<feature type="transmembrane region" description="Helical" evidence="9">
    <location>
        <begin position="15"/>
        <end position="36"/>
    </location>
</feature>
<gene>
    <name evidence="11" type="ORF">ABHF33_10345</name>
</gene>
<feature type="domain" description="Type II secretion system protein GspC N-terminal" evidence="10">
    <location>
        <begin position="19"/>
        <end position="139"/>
    </location>
</feature>
<accession>A0AAU7F5X0</accession>
<dbReference type="KEGG" id="cmav:ABHF33_10345"/>
<evidence type="ECO:0000313" key="11">
    <source>
        <dbReference type="EMBL" id="XBL99471.1"/>
    </source>
</evidence>
<sequence length="271" mass="28784">MLFIPKLPRQSLPRLGQSLLVLLLMWLLTGVTWQLLAPGQHGRTLRLPQAAPSQKQIDPESVSRLFSQAATDAVAAESNNLSLRALISGRNGVAIIDGVEASAVAVKLGGEVGSYGKLLAAYHDHIVLELNGQQRKIYLNPQGISPNANPTNASAAIPQNNANTANSSSTAIGLTRGQLTGVLQGGNLANWSKGLGTSAAGGISIERASEQQLAQVLQLRDGDVIKAVNGRPLNKLDDISLLYAAFSQQNQLSVQIMRQDQQQTLSYTVNP</sequence>
<evidence type="ECO:0000256" key="3">
    <source>
        <dbReference type="ARBA" id="ARBA00022475"/>
    </source>
</evidence>
<evidence type="ECO:0000256" key="2">
    <source>
        <dbReference type="ARBA" id="ARBA00022448"/>
    </source>
</evidence>
<evidence type="ECO:0000256" key="8">
    <source>
        <dbReference type="ARBA" id="ARBA00023136"/>
    </source>
</evidence>
<comment type="subcellular location">
    <subcellularLocation>
        <location evidence="1">Cell inner membrane</location>
    </subcellularLocation>
</comment>
<reference evidence="11" key="1">
    <citation type="submission" date="2024-05" db="EMBL/GenBank/DDBJ databases">
        <authorList>
            <person name="Yang L."/>
            <person name="Pan L."/>
        </authorList>
    </citation>
    <scope>NUCLEOTIDE SEQUENCE</scope>
    <source>
        <strain evidence="11">FCG-7</strain>
    </source>
</reference>
<dbReference type="InterPro" id="IPR024961">
    <property type="entry name" value="T2SS_GspC_N"/>
</dbReference>
<evidence type="ECO:0000256" key="1">
    <source>
        <dbReference type="ARBA" id="ARBA00004533"/>
    </source>
</evidence>
<evidence type="ECO:0000256" key="5">
    <source>
        <dbReference type="ARBA" id="ARBA00022692"/>
    </source>
</evidence>
<keyword evidence="5 9" id="KW-0812">Transmembrane</keyword>
<evidence type="ECO:0000256" key="9">
    <source>
        <dbReference type="SAM" id="Phobius"/>
    </source>
</evidence>
<dbReference type="Pfam" id="PF11356">
    <property type="entry name" value="T2SSC"/>
    <property type="match status" value="1"/>
</dbReference>
<dbReference type="InterPro" id="IPR036034">
    <property type="entry name" value="PDZ_sf"/>
</dbReference>
<dbReference type="SUPFAM" id="SSF50156">
    <property type="entry name" value="PDZ domain-like"/>
    <property type="match status" value="1"/>
</dbReference>
<evidence type="ECO:0000256" key="4">
    <source>
        <dbReference type="ARBA" id="ARBA00022519"/>
    </source>
</evidence>
<dbReference type="GO" id="GO:0005886">
    <property type="term" value="C:plasma membrane"/>
    <property type="evidence" value="ECO:0007669"/>
    <property type="project" value="UniProtKB-SubCell"/>
</dbReference>
<evidence type="ECO:0000256" key="7">
    <source>
        <dbReference type="ARBA" id="ARBA00022989"/>
    </source>
</evidence>
<dbReference type="EMBL" id="CP157355">
    <property type="protein sequence ID" value="XBL99471.1"/>
    <property type="molecule type" value="Genomic_DNA"/>
</dbReference>
<dbReference type="Gene3D" id="2.30.42.10">
    <property type="match status" value="1"/>
</dbReference>
<organism evidence="11">
    <name type="scientific">Chitinibacter mangrovi</name>
    <dbReference type="NCBI Taxonomy" id="3153927"/>
    <lineage>
        <taxon>Bacteria</taxon>
        <taxon>Pseudomonadati</taxon>
        <taxon>Pseudomonadota</taxon>
        <taxon>Betaproteobacteria</taxon>
        <taxon>Neisseriales</taxon>
        <taxon>Chitinibacteraceae</taxon>
        <taxon>Chitinibacter</taxon>
    </lineage>
</organism>
<keyword evidence="3" id="KW-1003">Cell membrane</keyword>
<keyword evidence="2" id="KW-0813">Transport</keyword>
<keyword evidence="8 9" id="KW-0472">Membrane</keyword>
<keyword evidence="6" id="KW-0653">Protein transport</keyword>
<protein>
    <submittedName>
        <fullName evidence="11">Type II secretion system protein N</fullName>
    </submittedName>
</protein>
<dbReference type="AlphaFoldDB" id="A0AAU7F5X0"/>
<evidence type="ECO:0000259" key="10">
    <source>
        <dbReference type="Pfam" id="PF11356"/>
    </source>
</evidence>
<dbReference type="RefSeq" id="WP_348943893.1">
    <property type="nucleotide sequence ID" value="NZ_CP157355.1"/>
</dbReference>